<comment type="similarity">
    <text evidence="1">Belongs to the FAD-binding monooxygenase family.</text>
</comment>
<dbReference type="AlphaFoldDB" id="A0A166ALU3"/>
<accession>A0A166ALU3</accession>
<evidence type="ECO:0000256" key="3">
    <source>
        <dbReference type="ARBA" id="ARBA00022827"/>
    </source>
</evidence>
<organism evidence="5 6">
    <name type="scientific">Athelia psychrophila</name>
    <dbReference type="NCBI Taxonomy" id="1759441"/>
    <lineage>
        <taxon>Eukaryota</taxon>
        <taxon>Fungi</taxon>
        <taxon>Dikarya</taxon>
        <taxon>Basidiomycota</taxon>
        <taxon>Agaricomycotina</taxon>
        <taxon>Agaricomycetes</taxon>
        <taxon>Agaricomycetidae</taxon>
        <taxon>Atheliales</taxon>
        <taxon>Atheliaceae</taxon>
        <taxon>Athelia</taxon>
    </lineage>
</organism>
<dbReference type="GO" id="GO:0050660">
    <property type="term" value="F:flavin adenine dinucleotide binding"/>
    <property type="evidence" value="ECO:0007669"/>
    <property type="project" value="InterPro"/>
</dbReference>
<keyword evidence="2" id="KW-0285">Flavoprotein</keyword>
<dbReference type="STRING" id="436010.A0A166ALU3"/>
<sequence length="558" mass="61834">MVKIAQDKRVVIIGAGIGGLTTAIGLRRKLGFENFTIIEKADDVGGTWRDNTYPGAGSDVEVHLYSLSTDLKSDWATHHATQPDIHVYWRDLATKYDLWRRCRFNTRVVSVDWDAAAQLYHVTIEDEKTRTESVVDAEVVVSCTGILEQPRYPDIEGVDNFKGEMMHSARWNHQINLAGKRVGVVGNGSSATQFVPHITKDGSTEVTQFMRTPSWYAYVPQAYYSGFSKWAFANIPGFMRAYRNYLYVTREAIYVFLFSSKFLNGLTTQEMKDHLIATCPKEYLDRMMPKHPAGCKRLMVDSGYLASLARPNITPNFDGIQRITENGIQTKTGAIVPCDAIIFATGFSTDRYPFPVHGARGASIQAYYDAQKGPTAYKGTTVPGLPNFYMVCGPNTLTGHTSAIFTEEVQVDYILKMVAPVLAGKAQSFEVTPAAADKYNAHLARRLDGSPLTACVSWYRTGGDGKVTGVFPGSVSLYWWWMRNPEWNCYTAVGAEKFEAERRWESVKSVGKVALFAAAAAGLWQNQGAVKALVDSLPIAESVALLREKVLQTVGVAL</sequence>
<dbReference type="Pfam" id="PF00743">
    <property type="entry name" value="FMO-like"/>
    <property type="match status" value="1"/>
</dbReference>
<proteinExistence type="inferred from homology"/>
<evidence type="ECO:0000256" key="4">
    <source>
        <dbReference type="ARBA" id="ARBA00023002"/>
    </source>
</evidence>
<dbReference type="InterPro" id="IPR051209">
    <property type="entry name" value="FAD-bind_Monooxygenase_sf"/>
</dbReference>
<reference evidence="5 6" key="1">
    <citation type="journal article" date="2016" name="Mol. Biol. Evol.">
        <title>Comparative Genomics of Early-Diverging Mushroom-Forming Fungi Provides Insights into the Origins of Lignocellulose Decay Capabilities.</title>
        <authorList>
            <person name="Nagy L.G."/>
            <person name="Riley R."/>
            <person name="Tritt A."/>
            <person name="Adam C."/>
            <person name="Daum C."/>
            <person name="Floudas D."/>
            <person name="Sun H."/>
            <person name="Yadav J.S."/>
            <person name="Pangilinan J."/>
            <person name="Larsson K.H."/>
            <person name="Matsuura K."/>
            <person name="Barry K."/>
            <person name="Labutti K."/>
            <person name="Kuo R."/>
            <person name="Ohm R.A."/>
            <person name="Bhattacharya S.S."/>
            <person name="Shirouzu T."/>
            <person name="Yoshinaga Y."/>
            <person name="Martin F.M."/>
            <person name="Grigoriev I.V."/>
            <person name="Hibbett D.S."/>
        </authorList>
    </citation>
    <scope>NUCLEOTIDE SEQUENCE [LARGE SCALE GENOMIC DNA]</scope>
    <source>
        <strain evidence="5 6">CBS 109695</strain>
    </source>
</reference>
<dbReference type="PANTHER" id="PTHR42877:SF4">
    <property type="entry name" value="FAD_NAD(P)-BINDING DOMAIN-CONTAINING PROTEIN-RELATED"/>
    <property type="match status" value="1"/>
</dbReference>
<protein>
    <submittedName>
        <fullName evidence="5">Monooxygenase</fullName>
    </submittedName>
</protein>
<keyword evidence="4" id="KW-0560">Oxidoreductase</keyword>
<dbReference type="InterPro" id="IPR036188">
    <property type="entry name" value="FAD/NAD-bd_sf"/>
</dbReference>
<evidence type="ECO:0000313" key="5">
    <source>
        <dbReference type="EMBL" id="KZP11744.1"/>
    </source>
</evidence>
<dbReference type="EMBL" id="KV417658">
    <property type="protein sequence ID" value="KZP11744.1"/>
    <property type="molecule type" value="Genomic_DNA"/>
</dbReference>
<keyword evidence="5" id="KW-0503">Monooxygenase</keyword>
<name>A0A166ALU3_9AGAM</name>
<gene>
    <name evidence="5" type="ORF">FIBSPDRAFT_1050550</name>
</gene>
<dbReference type="OrthoDB" id="74360at2759"/>
<dbReference type="PANTHER" id="PTHR42877">
    <property type="entry name" value="L-ORNITHINE N(5)-MONOOXYGENASE-RELATED"/>
    <property type="match status" value="1"/>
</dbReference>
<dbReference type="InterPro" id="IPR020946">
    <property type="entry name" value="Flavin_mOase-like"/>
</dbReference>
<keyword evidence="3" id="KW-0274">FAD</keyword>
<dbReference type="GO" id="GO:0004499">
    <property type="term" value="F:N,N-dimethylaniline monooxygenase activity"/>
    <property type="evidence" value="ECO:0007669"/>
    <property type="project" value="InterPro"/>
</dbReference>
<evidence type="ECO:0000256" key="2">
    <source>
        <dbReference type="ARBA" id="ARBA00022630"/>
    </source>
</evidence>
<evidence type="ECO:0000313" key="6">
    <source>
        <dbReference type="Proteomes" id="UP000076532"/>
    </source>
</evidence>
<keyword evidence="6" id="KW-1185">Reference proteome</keyword>
<dbReference type="GO" id="GO:0050661">
    <property type="term" value="F:NADP binding"/>
    <property type="evidence" value="ECO:0007669"/>
    <property type="project" value="InterPro"/>
</dbReference>
<dbReference type="Proteomes" id="UP000076532">
    <property type="component" value="Unassembled WGS sequence"/>
</dbReference>
<evidence type="ECO:0000256" key="1">
    <source>
        <dbReference type="ARBA" id="ARBA00010139"/>
    </source>
</evidence>
<dbReference type="SUPFAM" id="SSF51905">
    <property type="entry name" value="FAD/NAD(P)-binding domain"/>
    <property type="match status" value="1"/>
</dbReference>
<dbReference type="Gene3D" id="3.50.50.60">
    <property type="entry name" value="FAD/NAD(P)-binding domain"/>
    <property type="match status" value="2"/>
</dbReference>